<dbReference type="PROSITE" id="PS51900">
    <property type="entry name" value="CB"/>
    <property type="match status" value="1"/>
</dbReference>
<dbReference type="Gene3D" id="1.10.150.130">
    <property type="match status" value="1"/>
</dbReference>
<proteinExistence type="inferred from homology"/>
<dbReference type="InterPro" id="IPR004107">
    <property type="entry name" value="Integrase_SAM-like_N"/>
</dbReference>
<dbReference type="Pfam" id="PF00589">
    <property type="entry name" value="Phage_integrase"/>
    <property type="match status" value="1"/>
</dbReference>
<dbReference type="InterPro" id="IPR013762">
    <property type="entry name" value="Integrase-like_cat_sf"/>
</dbReference>
<protein>
    <submittedName>
        <fullName evidence="9">Tyrosine-type recombinase/integrase</fullName>
    </submittedName>
</protein>
<dbReference type="InterPro" id="IPR050090">
    <property type="entry name" value="Tyrosine_recombinase_XerCD"/>
</dbReference>
<dbReference type="Proteomes" id="UP001296643">
    <property type="component" value="Unassembled WGS sequence"/>
</dbReference>
<dbReference type="PANTHER" id="PTHR30349">
    <property type="entry name" value="PHAGE INTEGRASE-RELATED"/>
    <property type="match status" value="1"/>
</dbReference>
<evidence type="ECO:0000256" key="4">
    <source>
        <dbReference type="ARBA" id="ARBA00023125"/>
    </source>
</evidence>
<evidence type="ECO:0000256" key="1">
    <source>
        <dbReference type="ARBA" id="ARBA00003283"/>
    </source>
</evidence>
<gene>
    <name evidence="9" type="ORF">G4958_05990</name>
</gene>
<feature type="domain" description="Tyr recombinase" evidence="7">
    <location>
        <begin position="108"/>
        <end position="294"/>
    </location>
</feature>
<dbReference type="Gene3D" id="1.10.443.10">
    <property type="entry name" value="Intergrase catalytic core"/>
    <property type="match status" value="1"/>
</dbReference>
<dbReference type="AlphaFoldDB" id="A0AAJ3KIC5"/>
<dbReference type="InterPro" id="IPR011010">
    <property type="entry name" value="DNA_brk_join_enz"/>
</dbReference>
<evidence type="ECO:0000313" key="9">
    <source>
        <dbReference type="EMBL" id="NSI18904.1"/>
    </source>
</evidence>
<dbReference type="EMBL" id="JAAIRM010000007">
    <property type="protein sequence ID" value="NSI18904.1"/>
    <property type="molecule type" value="Genomic_DNA"/>
</dbReference>
<dbReference type="InterPro" id="IPR010998">
    <property type="entry name" value="Integrase_recombinase_N"/>
</dbReference>
<comment type="similarity">
    <text evidence="2">Belongs to the 'phage' integrase family.</text>
</comment>
<dbReference type="GO" id="GO:0006310">
    <property type="term" value="P:DNA recombination"/>
    <property type="evidence" value="ECO:0007669"/>
    <property type="project" value="UniProtKB-KW"/>
</dbReference>
<dbReference type="PANTHER" id="PTHR30349:SF41">
    <property type="entry name" value="INTEGRASE_RECOMBINASE PROTEIN MJ0367-RELATED"/>
    <property type="match status" value="1"/>
</dbReference>
<evidence type="ECO:0000256" key="2">
    <source>
        <dbReference type="ARBA" id="ARBA00008857"/>
    </source>
</evidence>
<evidence type="ECO:0000256" key="3">
    <source>
        <dbReference type="ARBA" id="ARBA00022908"/>
    </source>
</evidence>
<evidence type="ECO:0000256" key="5">
    <source>
        <dbReference type="ARBA" id="ARBA00023172"/>
    </source>
</evidence>
<evidence type="ECO:0000259" key="8">
    <source>
        <dbReference type="PROSITE" id="PS51900"/>
    </source>
</evidence>
<keyword evidence="4 6" id="KW-0238">DNA-binding</keyword>
<feature type="domain" description="Core-binding (CB)" evidence="8">
    <location>
        <begin position="1"/>
        <end position="87"/>
    </location>
</feature>
<dbReference type="GO" id="GO:0015074">
    <property type="term" value="P:DNA integration"/>
    <property type="evidence" value="ECO:0007669"/>
    <property type="project" value="UniProtKB-KW"/>
</dbReference>
<keyword evidence="5" id="KW-0233">DNA recombination</keyword>
<organism evidence="9 10">
    <name type="scientific">Mediterraneibacter gnavus</name>
    <name type="common">Ruminococcus gnavus</name>
    <dbReference type="NCBI Taxonomy" id="33038"/>
    <lineage>
        <taxon>Bacteria</taxon>
        <taxon>Bacillati</taxon>
        <taxon>Bacillota</taxon>
        <taxon>Clostridia</taxon>
        <taxon>Lachnospirales</taxon>
        <taxon>Lachnospiraceae</taxon>
        <taxon>Mediterraneibacter</taxon>
    </lineage>
</organism>
<evidence type="ECO:0000259" key="7">
    <source>
        <dbReference type="PROSITE" id="PS51898"/>
    </source>
</evidence>
<dbReference type="InterPro" id="IPR044068">
    <property type="entry name" value="CB"/>
</dbReference>
<reference evidence="9" key="2">
    <citation type="submission" date="2020-02" db="EMBL/GenBank/DDBJ databases">
        <authorList>
            <person name="Littmann E."/>
            <person name="Sorbara M."/>
        </authorList>
    </citation>
    <scope>NUCLEOTIDE SEQUENCE</scope>
    <source>
        <strain evidence="9">MSK.22.53</strain>
    </source>
</reference>
<reference evidence="9" key="1">
    <citation type="journal article" date="2020" name="Cell Host Microbe">
        <title>Functional and Genomic Variation between Human-Derived Isolates of Lachnospiraceae Reveals Inter- and Intra-Species Diversity.</title>
        <authorList>
            <person name="Sorbara M.T."/>
            <person name="Littmann E.R."/>
            <person name="Fontana E."/>
            <person name="Moody T.U."/>
            <person name="Kohout C.E."/>
            <person name="Gjonbalaj M."/>
            <person name="Eaton V."/>
            <person name="Seok R."/>
            <person name="Leiner I.M."/>
            <person name="Pamer E.G."/>
        </authorList>
    </citation>
    <scope>NUCLEOTIDE SEQUENCE</scope>
    <source>
        <strain evidence="9">MSK.22.53</strain>
    </source>
</reference>
<sequence>MQLTDVLEEFIFDCKLRRMSERTIKGYKNNNLRFITFIRNEYQVSELEKVHCKLIKAYLEQLSSLGRMPSYINGIIKSMRAFYRYCIDEEYLFNNPMDKVKFQKEPITLITTFNNNEVKKMVVYYSGSRYLSIRNKLIMITLFDTGIRNSELCNLLLTSIREEYIMIMGKGKKERVVPVSPILNKTLIKYKRVRAEYIKDKFAYQTEYLFLSQNGRKLTPEAVEKIVGDCAKACKVRKHIRSSPHTCRHYFAQAQLKNGCDLYTLSRLLGHSNINITKIYLQSLQDEDVLELGVKTSPLMNL</sequence>
<dbReference type="Pfam" id="PF13495">
    <property type="entry name" value="Phage_int_SAM_4"/>
    <property type="match status" value="1"/>
</dbReference>
<name>A0AAJ3KIC5_MEDGN</name>
<comment type="function">
    <text evidence="1">Site-specific tyrosine recombinase, which acts by catalyzing the cutting and rejoining of the recombining DNA molecules.</text>
</comment>
<dbReference type="RefSeq" id="WP_118315571.1">
    <property type="nucleotide sequence ID" value="NZ_JAAIRM010000007.1"/>
</dbReference>
<comment type="caution">
    <text evidence="9">The sequence shown here is derived from an EMBL/GenBank/DDBJ whole genome shotgun (WGS) entry which is preliminary data.</text>
</comment>
<evidence type="ECO:0000313" key="10">
    <source>
        <dbReference type="Proteomes" id="UP001296643"/>
    </source>
</evidence>
<dbReference type="InterPro" id="IPR002104">
    <property type="entry name" value="Integrase_catalytic"/>
</dbReference>
<dbReference type="PROSITE" id="PS51898">
    <property type="entry name" value="TYR_RECOMBINASE"/>
    <property type="match status" value="1"/>
</dbReference>
<accession>A0AAJ3KIC5</accession>
<dbReference type="SUPFAM" id="SSF56349">
    <property type="entry name" value="DNA breaking-rejoining enzymes"/>
    <property type="match status" value="1"/>
</dbReference>
<evidence type="ECO:0000256" key="6">
    <source>
        <dbReference type="PROSITE-ProRule" id="PRU01248"/>
    </source>
</evidence>
<keyword evidence="3" id="KW-0229">DNA integration</keyword>
<dbReference type="GO" id="GO:0003677">
    <property type="term" value="F:DNA binding"/>
    <property type="evidence" value="ECO:0007669"/>
    <property type="project" value="UniProtKB-UniRule"/>
</dbReference>